<dbReference type="Proteomes" id="UP000823388">
    <property type="component" value="Chromosome 4K"/>
</dbReference>
<reference evidence="1" key="1">
    <citation type="submission" date="2020-05" db="EMBL/GenBank/DDBJ databases">
        <title>WGS assembly of Panicum virgatum.</title>
        <authorList>
            <person name="Lovell J.T."/>
            <person name="Jenkins J."/>
            <person name="Shu S."/>
            <person name="Juenger T.E."/>
            <person name="Schmutz J."/>
        </authorList>
    </citation>
    <scope>NUCLEOTIDE SEQUENCE</scope>
    <source>
        <strain evidence="1">AP13</strain>
    </source>
</reference>
<proteinExistence type="predicted"/>
<accession>A0A8T0TS21</accession>
<sequence length="91" mass="11075">MADSLGVWLPLRCKDYDLKLFHFSMVAWALWTNRNKMMIEKIFPTSPIDKWRILLREDDKGKLEVTRERLKMWVSNFVEFRRSRPPVDEFV</sequence>
<comment type="caution">
    <text evidence="1">The sequence shown here is derived from an EMBL/GenBank/DDBJ whole genome shotgun (WGS) entry which is preliminary data.</text>
</comment>
<dbReference type="EMBL" id="CM029043">
    <property type="protein sequence ID" value="KAG2612837.1"/>
    <property type="molecule type" value="Genomic_DNA"/>
</dbReference>
<keyword evidence="2" id="KW-1185">Reference proteome</keyword>
<dbReference type="AlphaFoldDB" id="A0A8T0TS21"/>
<name>A0A8T0TS21_PANVG</name>
<evidence type="ECO:0000313" key="2">
    <source>
        <dbReference type="Proteomes" id="UP000823388"/>
    </source>
</evidence>
<gene>
    <name evidence="1" type="ORF">PVAP13_4KG309910</name>
</gene>
<evidence type="ECO:0000313" key="1">
    <source>
        <dbReference type="EMBL" id="KAG2612837.1"/>
    </source>
</evidence>
<organism evidence="1 2">
    <name type="scientific">Panicum virgatum</name>
    <name type="common">Blackwell switchgrass</name>
    <dbReference type="NCBI Taxonomy" id="38727"/>
    <lineage>
        <taxon>Eukaryota</taxon>
        <taxon>Viridiplantae</taxon>
        <taxon>Streptophyta</taxon>
        <taxon>Embryophyta</taxon>
        <taxon>Tracheophyta</taxon>
        <taxon>Spermatophyta</taxon>
        <taxon>Magnoliopsida</taxon>
        <taxon>Liliopsida</taxon>
        <taxon>Poales</taxon>
        <taxon>Poaceae</taxon>
        <taxon>PACMAD clade</taxon>
        <taxon>Panicoideae</taxon>
        <taxon>Panicodae</taxon>
        <taxon>Paniceae</taxon>
        <taxon>Panicinae</taxon>
        <taxon>Panicum</taxon>
        <taxon>Panicum sect. Hiantes</taxon>
    </lineage>
</organism>
<protein>
    <submittedName>
        <fullName evidence="1">Uncharacterized protein</fullName>
    </submittedName>
</protein>